<name>A0A2M7QBN7_9BACT</name>
<organism evidence="5 6">
    <name type="scientific">Candidatus Roizmanbacteria bacterium CG_4_10_14_0_8_um_filter_39_9</name>
    <dbReference type="NCBI Taxonomy" id="1974829"/>
    <lineage>
        <taxon>Bacteria</taxon>
        <taxon>Candidatus Roizmaniibacteriota</taxon>
    </lineage>
</organism>
<dbReference type="GO" id="GO:0046872">
    <property type="term" value="F:metal ion binding"/>
    <property type="evidence" value="ECO:0007669"/>
    <property type="project" value="UniProtKB-KW"/>
</dbReference>
<evidence type="ECO:0000256" key="1">
    <source>
        <dbReference type="ARBA" id="ARBA00022723"/>
    </source>
</evidence>
<dbReference type="PANTHER" id="PTHR46112">
    <property type="entry name" value="AMINOPEPTIDASE"/>
    <property type="match status" value="1"/>
</dbReference>
<dbReference type="AlphaFoldDB" id="A0A2M7QBN7"/>
<dbReference type="Proteomes" id="UP000230108">
    <property type="component" value="Unassembled WGS sequence"/>
</dbReference>
<evidence type="ECO:0000313" key="6">
    <source>
        <dbReference type="Proteomes" id="UP000230108"/>
    </source>
</evidence>
<comment type="caution">
    <text evidence="5">The sequence shown here is derived from an EMBL/GenBank/DDBJ whole genome shotgun (WGS) entry which is preliminary data.</text>
</comment>
<comment type="similarity">
    <text evidence="3">Belongs to the peptidase M24B family.</text>
</comment>
<proteinExistence type="inferred from homology"/>
<gene>
    <name evidence="5" type="ORF">COY90_04780</name>
</gene>
<keyword evidence="2" id="KW-0378">Hydrolase</keyword>
<dbReference type="GO" id="GO:0004177">
    <property type="term" value="F:aminopeptidase activity"/>
    <property type="evidence" value="ECO:0007669"/>
    <property type="project" value="UniProtKB-KW"/>
</dbReference>
<keyword evidence="1 3" id="KW-0479">Metal-binding</keyword>
<dbReference type="PROSITE" id="PS00491">
    <property type="entry name" value="PROLINE_PEPTIDASE"/>
    <property type="match status" value="1"/>
</dbReference>
<dbReference type="InterPro" id="IPR001131">
    <property type="entry name" value="Peptidase_M24B_aminopep-P_CS"/>
</dbReference>
<reference evidence="6" key="1">
    <citation type="submission" date="2017-09" db="EMBL/GenBank/DDBJ databases">
        <title>Depth-based differentiation of microbial function through sediment-hosted aquifers and enrichment of novel symbionts in the deep terrestrial subsurface.</title>
        <authorList>
            <person name="Probst A.J."/>
            <person name="Ladd B."/>
            <person name="Jarett J.K."/>
            <person name="Geller-Mcgrath D.E."/>
            <person name="Sieber C.M.K."/>
            <person name="Emerson J.B."/>
            <person name="Anantharaman K."/>
            <person name="Thomas B.C."/>
            <person name="Malmstrom R."/>
            <person name="Stieglmeier M."/>
            <person name="Klingl A."/>
            <person name="Woyke T."/>
            <person name="Ryan C.M."/>
            <person name="Banfield J.F."/>
        </authorList>
    </citation>
    <scope>NUCLEOTIDE SEQUENCE [LARGE SCALE GENOMIC DNA]</scope>
</reference>
<evidence type="ECO:0000313" key="5">
    <source>
        <dbReference type="EMBL" id="PIY68645.1"/>
    </source>
</evidence>
<evidence type="ECO:0000256" key="3">
    <source>
        <dbReference type="RuleBase" id="RU000590"/>
    </source>
</evidence>
<dbReference type="SUPFAM" id="SSF55920">
    <property type="entry name" value="Creatinase/aminopeptidase"/>
    <property type="match status" value="1"/>
</dbReference>
<keyword evidence="5" id="KW-0031">Aminopeptidase</keyword>
<dbReference type="InterPro" id="IPR036005">
    <property type="entry name" value="Creatinase/aminopeptidase-like"/>
</dbReference>
<feature type="non-terminal residue" evidence="5">
    <location>
        <position position="1"/>
    </location>
</feature>
<accession>A0A2M7QBN7</accession>
<dbReference type="PANTHER" id="PTHR46112:SF3">
    <property type="entry name" value="AMINOPEPTIDASE YPDF"/>
    <property type="match status" value="1"/>
</dbReference>
<protein>
    <submittedName>
        <fullName evidence="5">Aminopeptidase P family protein</fullName>
    </submittedName>
</protein>
<dbReference type="InterPro" id="IPR050659">
    <property type="entry name" value="Peptidase_M24B"/>
</dbReference>
<sequence length="87" mass="9728">CRRLITSNQYPNYSHSTGHGIGLEVHEYPKVSSQSMDVVTANQVFTIEPGIYVAGKWGMRVEDTVTVTLDGRVDILTKYSKETLPIK</sequence>
<dbReference type="EMBL" id="PFLF01000102">
    <property type="protein sequence ID" value="PIY68645.1"/>
    <property type="molecule type" value="Genomic_DNA"/>
</dbReference>
<dbReference type="InterPro" id="IPR000994">
    <property type="entry name" value="Pept_M24"/>
</dbReference>
<keyword evidence="5" id="KW-0645">Protease</keyword>
<evidence type="ECO:0000256" key="2">
    <source>
        <dbReference type="ARBA" id="ARBA00022801"/>
    </source>
</evidence>
<dbReference type="Gene3D" id="3.90.230.10">
    <property type="entry name" value="Creatinase/methionine aminopeptidase superfamily"/>
    <property type="match status" value="1"/>
</dbReference>
<feature type="domain" description="Peptidase M24" evidence="4">
    <location>
        <begin position="1"/>
        <end position="68"/>
    </location>
</feature>
<dbReference type="Pfam" id="PF00557">
    <property type="entry name" value="Peptidase_M24"/>
    <property type="match status" value="1"/>
</dbReference>
<evidence type="ECO:0000259" key="4">
    <source>
        <dbReference type="Pfam" id="PF00557"/>
    </source>
</evidence>